<dbReference type="EMBL" id="CM044701">
    <property type="protein sequence ID" value="KAI5680201.1"/>
    <property type="molecule type" value="Genomic_DNA"/>
</dbReference>
<name>A0ACC0C5Y6_CATRO</name>
<gene>
    <name evidence="1" type="ORF">M9H77_01428</name>
</gene>
<comment type="caution">
    <text evidence="1">The sequence shown here is derived from an EMBL/GenBank/DDBJ whole genome shotgun (WGS) entry which is preliminary data.</text>
</comment>
<evidence type="ECO:0000313" key="1">
    <source>
        <dbReference type="EMBL" id="KAI5680201.1"/>
    </source>
</evidence>
<evidence type="ECO:0000313" key="2">
    <source>
        <dbReference type="Proteomes" id="UP001060085"/>
    </source>
</evidence>
<reference evidence="2" key="1">
    <citation type="journal article" date="2023" name="Nat. Plants">
        <title>Single-cell RNA sequencing provides a high-resolution roadmap for understanding the multicellular compartmentation of specialized metabolism.</title>
        <authorList>
            <person name="Sun S."/>
            <person name="Shen X."/>
            <person name="Li Y."/>
            <person name="Li Y."/>
            <person name="Wang S."/>
            <person name="Li R."/>
            <person name="Zhang H."/>
            <person name="Shen G."/>
            <person name="Guo B."/>
            <person name="Wei J."/>
            <person name="Xu J."/>
            <person name="St-Pierre B."/>
            <person name="Chen S."/>
            <person name="Sun C."/>
        </authorList>
    </citation>
    <scope>NUCLEOTIDE SEQUENCE [LARGE SCALE GENOMIC DNA]</scope>
</reference>
<protein>
    <submittedName>
        <fullName evidence="1">Uncharacterized protein</fullName>
    </submittedName>
</protein>
<sequence length="394" mass="43971">MPFPMKIQPIDINTPAESTRFELVKPVAKSRLKRLFERQFSSVLKISAPEKSPGNGATTGDEPHHNKDVVDEFDPSSVCLDKMVQNFIEESNDRQQKCGRNRCNCFNGNGTDSSDDEFGESNHYSSFDACEILKQSLVPCASVSERNLLADTAKIVEKNKISKRKDDFCRKIVTDGLLALGYDASLCKSRWEKSRSFPSGEYDYVDVMIDGERLIIDIDFRSEFEIARSTKGYKSILQVLPIIFVGKADRLQRIISIVSEASKQSLKKKGMPFPPWRKAEYVKAKWLSNPTRPTPVPKPTAALALPSPNSAAIVISHRTDVKIEESLEGKKKCPAVVEIANDLTDDMFNKMSNDDEEKSLPVSAVKNWELPETKPKSSQVGVKVSSGLASMIED</sequence>
<dbReference type="Proteomes" id="UP001060085">
    <property type="component" value="Linkage Group LG01"/>
</dbReference>
<proteinExistence type="predicted"/>
<organism evidence="1 2">
    <name type="scientific">Catharanthus roseus</name>
    <name type="common">Madagascar periwinkle</name>
    <name type="synonym">Vinca rosea</name>
    <dbReference type="NCBI Taxonomy" id="4058"/>
    <lineage>
        <taxon>Eukaryota</taxon>
        <taxon>Viridiplantae</taxon>
        <taxon>Streptophyta</taxon>
        <taxon>Embryophyta</taxon>
        <taxon>Tracheophyta</taxon>
        <taxon>Spermatophyta</taxon>
        <taxon>Magnoliopsida</taxon>
        <taxon>eudicotyledons</taxon>
        <taxon>Gunneridae</taxon>
        <taxon>Pentapetalae</taxon>
        <taxon>asterids</taxon>
        <taxon>lamiids</taxon>
        <taxon>Gentianales</taxon>
        <taxon>Apocynaceae</taxon>
        <taxon>Rauvolfioideae</taxon>
        <taxon>Vinceae</taxon>
        <taxon>Catharanthinae</taxon>
        <taxon>Catharanthus</taxon>
    </lineage>
</organism>
<accession>A0ACC0C5Y6</accession>
<keyword evidence="2" id="KW-1185">Reference proteome</keyword>